<keyword evidence="2" id="KW-1185">Reference proteome</keyword>
<sequence>MTGTPSLPLRVGENAWIRTRHQFFTTSMILKILEVAEDGIKFETCNTIYNLRYETVPAESGVICA</sequence>
<proteinExistence type="predicted"/>
<evidence type="ECO:0000313" key="2">
    <source>
        <dbReference type="Proteomes" id="UP000274920"/>
    </source>
</evidence>
<protein>
    <submittedName>
        <fullName evidence="1">Uncharacterized protein</fullName>
    </submittedName>
</protein>
<reference evidence="1" key="1">
    <citation type="submission" date="2018-10" db="EMBL/GenBank/DDBJ databases">
        <title>Schaedlerella arabinophila gen. nov. sp. nov., isolated from the mouse intestinal tract and comparative analysis with the genome of the closely related altered Schaedler flora strain ASF502.</title>
        <authorList>
            <person name="Miyake S."/>
            <person name="Soh M."/>
            <person name="Seedorf H."/>
        </authorList>
    </citation>
    <scope>NUCLEOTIDE SEQUENCE [LARGE SCALE GENOMIC DNA]</scope>
    <source>
        <strain evidence="1">DSM 106076</strain>
    </source>
</reference>
<gene>
    <name evidence="1" type="ORF">EBB54_23865</name>
</gene>
<comment type="caution">
    <text evidence="1">The sequence shown here is derived from an EMBL/GenBank/DDBJ whole genome shotgun (WGS) entry which is preliminary data.</text>
</comment>
<name>A0A3R8JTK2_9FIRM</name>
<dbReference type="AlphaFoldDB" id="A0A3R8JTK2"/>
<dbReference type="Proteomes" id="UP000274920">
    <property type="component" value="Unassembled WGS sequence"/>
</dbReference>
<dbReference type="EMBL" id="RHJS01000002">
    <property type="protein sequence ID" value="RRK35502.1"/>
    <property type="molecule type" value="Genomic_DNA"/>
</dbReference>
<evidence type="ECO:0000313" key="1">
    <source>
        <dbReference type="EMBL" id="RRK35502.1"/>
    </source>
</evidence>
<accession>A0A3R8JTK2</accession>
<organism evidence="1 2">
    <name type="scientific">Schaedlerella arabinosiphila</name>
    <dbReference type="NCBI Taxonomy" id="2044587"/>
    <lineage>
        <taxon>Bacteria</taxon>
        <taxon>Bacillati</taxon>
        <taxon>Bacillota</taxon>
        <taxon>Clostridia</taxon>
        <taxon>Lachnospirales</taxon>
        <taxon>Lachnospiraceae</taxon>
        <taxon>Schaedlerella</taxon>
    </lineage>
</organism>